<protein>
    <submittedName>
        <fullName evidence="2">Putative eka-like protein</fullName>
    </submittedName>
</protein>
<reference evidence="2 3" key="1">
    <citation type="journal article" date="2014" name="BMC Genomics">
        <title>Adaptive genomic structural variation in the grape powdery mildew pathogen, Erysiphe necator.</title>
        <authorList>
            <person name="Jones L."/>
            <person name="Riaz S."/>
            <person name="Morales-Cruz A."/>
            <person name="Amrine K.C."/>
            <person name="McGuire B."/>
            <person name="Gubler W.D."/>
            <person name="Walker M.A."/>
            <person name="Cantu D."/>
        </authorList>
    </citation>
    <scope>NUCLEOTIDE SEQUENCE [LARGE SCALE GENOMIC DNA]</scope>
    <source>
        <strain evidence="3">c</strain>
    </source>
</reference>
<name>A0A0B1P183_UNCNE</name>
<gene>
    <name evidence="2" type="ORF">EV44_g4229</name>
</gene>
<evidence type="ECO:0000313" key="2">
    <source>
        <dbReference type="EMBL" id="KHJ30671.1"/>
    </source>
</evidence>
<dbReference type="Proteomes" id="UP000030854">
    <property type="component" value="Unassembled WGS sequence"/>
</dbReference>
<sequence length="315" mass="34515">MICATVISNVESTLANFTEEEEKEEVVASKAYIRLAIANYAAADSSPAPPKIPIHSKPVKGNRSSSSKEKNALKKVAIAIPQKIVPQTVEKSWATVTRNGHKKARVTQNIVNNQVAPVRKASQNMTNKNKSSSRTFLSVSIADTRLFFRLPQDHEWRKLSPAGIREIIVKKLHISPKLIAGNGLFLSGAKLEAAINWISVLVPTVPAFVHMEHGKVEVSKSMLNCGGPHRADSRRCLTRPTRAGVPTKDQMKTYRQAGEREYQAVQRARVAEEKAAITDKIEIDLVSDQIRGGIDTPENSQAAPVEDSTAVANRS</sequence>
<accession>A0A0B1P183</accession>
<dbReference type="HOGENOM" id="CLU_018153_3_1_1"/>
<keyword evidence="3" id="KW-1185">Reference proteome</keyword>
<dbReference type="EMBL" id="JNVN01003780">
    <property type="protein sequence ID" value="KHJ30671.1"/>
    <property type="molecule type" value="Genomic_DNA"/>
</dbReference>
<evidence type="ECO:0000313" key="3">
    <source>
        <dbReference type="Proteomes" id="UP000030854"/>
    </source>
</evidence>
<feature type="region of interest" description="Disordered" evidence="1">
    <location>
        <begin position="291"/>
        <end position="315"/>
    </location>
</feature>
<comment type="caution">
    <text evidence="2">The sequence shown here is derived from an EMBL/GenBank/DDBJ whole genome shotgun (WGS) entry which is preliminary data.</text>
</comment>
<evidence type="ECO:0000256" key="1">
    <source>
        <dbReference type="SAM" id="MobiDB-lite"/>
    </source>
</evidence>
<organism evidence="2 3">
    <name type="scientific">Uncinula necator</name>
    <name type="common">Grape powdery mildew</name>
    <dbReference type="NCBI Taxonomy" id="52586"/>
    <lineage>
        <taxon>Eukaryota</taxon>
        <taxon>Fungi</taxon>
        <taxon>Dikarya</taxon>
        <taxon>Ascomycota</taxon>
        <taxon>Pezizomycotina</taxon>
        <taxon>Leotiomycetes</taxon>
        <taxon>Erysiphales</taxon>
        <taxon>Erysiphaceae</taxon>
        <taxon>Erysiphe</taxon>
    </lineage>
</organism>
<proteinExistence type="predicted"/>
<dbReference type="AlphaFoldDB" id="A0A0B1P183"/>
<feature type="region of interest" description="Disordered" evidence="1">
    <location>
        <begin position="44"/>
        <end position="70"/>
    </location>
</feature>